<evidence type="ECO:0000313" key="1">
    <source>
        <dbReference type="EMBL" id="GCC24447.1"/>
    </source>
</evidence>
<comment type="caution">
    <text evidence="1">The sequence shown here is derived from an EMBL/GenBank/DDBJ whole genome shotgun (WGS) entry which is preliminary data.</text>
</comment>
<dbReference type="Proteomes" id="UP000287033">
    <property type="component" value="Unassembled WGS sequence"/>
</dbReference>
<reference evidence="1 2" key="1">
    <citation type="journal article" date="2018" name="Nat. Ecol. Evol.">
        <title>Shark genomes provide insights into elasmobranch evolution and the origin of vertebrates.</title>
        <authorList>
            <person name="Hara Y"/>
            <person name="Yamaguchi K"/>
            <person name="Onimaru K"/>
            <person name="Kadota M"/>
            <person name="Koyanagi M"/>
            <person name="Keeley SD"/>
            <person name="Tatsumi K"/>
            <person name="Tanaka K"/>
            <person name="Motone F"/>
            <person name="Kageyama Y"/>
            <person name="Nozu R"/>
            <person name="Adachi N"/>
            <person name="Nishimura O"/>
            <person name="Nakagawa R"/>
            <person name="Tanegashima C"/>
            <person name="Kiyatake I"/>
            <person name="Matsumoto R"/>
            <person name="Murakumo K"/>
            <person name="Nishida K"/>
            <person name="Terakita A"/>
            <person name="Kuratani S"/>
            <person name="Sato K"/>
            <person name="Hyodo S Kuraku.S."/>
        </authorList>
    </citation>
    <scope>NUCLEOTIDE SEQUENCE [LARGE SCALE GENOMIC DNA]</scope>
</reference>
<dbReference type="AlphaFoldDB" id="A0A401S238"/>
<name>A0A401S238_CHIPU</name>
<gene>
    <name evidence="1" type="ORF">chiPu_0002848</name>
</gene>
<accession>A0A401S238</accession>
<sequence length="78" mass="8573">MFGFESAKADGEIVSVDEMLRSELRHRGSGQSVPVSSLVFMEHLRELPFRTSFAPVTVLRGQQLLGALPDNWSRAGGL</sequence>
<keyword evidence="2" id="KW-1185">Reference proteome</keyword>
<proteinExistence type="predicted"/>
<dbReference type="EMBL" id="BEZZ01000057">
    <property type="protein sequence ID" value="GCC24447.1"/>
    <property type="molecule type" value="Genomic_DNA"/>
</dbReference>
<organism evidence="1 2">
    <name type="scientific">Chiloscyllium punctatum</name>
    <name type="common">Brownbanded bambooshark</name>
    <name type="synonym">Hemiscyllium punctatum</name>
    <dbReference type="NCBI Taxonomy" id="137246"/>
    <lineage>
        <taxon>Eukaryota</taxon>
        <taxon>Metazoa</taxon>
        <taxon>Chordata</taxon>
        <taxon>Craniata</taxon>
        <taxon>Vertebrata</taxon>
        <taxon>Chondrichthyes</taxon>
        <taxon>Elasmobranchii</taxon>
        <taxon>Galeomorphii</taxon>
        <taxon>Galeoidea</taxon>
        <taxon>Orectolobiformes</taxon>
        <taxon>Hemiscylliidae</taxon>
        <taxon>Chiloscyllium</taxon>
    </lineage>
</organism>
<evidence type="ECO:0000313" key="2">
    <source>
        <dbReference type="Proteomes" id="UP000287033"/>
    </source>
</evidence>
<protein>
    <submittedName>
        <fullName evidence="1">Uncharacterized protein</fullName>
    </submittedName>
</protein>